<keyword evidence="3" id="KW-0963">Cytoplasm</keyword>
<accession>G1RI76</accession>
<dbReference type="Pfam" id="PF02758">
    <property type="entry name" value="PYRIN"/>
    <property type="match status" value="1"/>
</dbReference>
<sequence length="893" mass="102468">MAESFFSDFGLLWYLKELRKEEFWKFKELLKQPLEKFELKPIPWAELKKASKEDVAKLLDKHYPGKQAWEVTLNLFLQINRKDLWTKAQEEMRNKLNPYRKHMKEKFQLIWEKETCLHVPVHFYKETMKNEYKELNDAYTAAARRRTVVLEGPDGIGKTTLLRKVMLDWAEGNLWKDRFTFVFFLNVYEMNGIAETSLLELLSRDWPEPSEKIEDIFSQPERILFIMDGFEQLKFNLQLKADLSNDWRQRQPMPIILSSLLQKKMLPESSLLIALGKLAMQKHYFLLQHPKLIKLLGFTESEKKSYFSYFFGEKSKALKVINFVRDSGPLFILCHNPFICWLVCTCVKQRLERGEDLEINSQNTTSLYASFLTTVFKAGSQSFPPKVNRARLRSLCALAAEGIWTYTFVFSHGDLRRNGLSESEGLMWVGMRLLQRRGDCFAFTHLCLQEFCAAVFYLLKRPKDDPNPAIGSVTQLVRASVVQPQTLLTQVGIFMFGISAEDIVNMLETSFGFPLSKDLKREITQCLEGVSQCEADREAIGFQELFTGLFETQEKEFVTKVMNFFEEVFIYIGSIEHLVIASFCLKHCQHLTTLRMCMENIFPDDSGCISDYNEKLVYWRELCLVFITNKNFQMLDMENTSLDDASLAILCKALAQPVCKLQKLIFTSVSNFGHDSELFKAVLHNPHLKLLSLYGTSLSQSDVRHLCETLKHPMYNGVASLCGALKHPGCSIRELWLMGCFLTSDSCKDIAAVLICNEKLKTLKLGHNEIGDTGVRQLCAALKHPNCKLECLGLQTCPITHVCCGDLATALIACKTLRSLNLDWITLDADAVVVLCEALSHPDCALQMLGLHKSVFDEEAQKILMSVEEKIPHLTISHGPWIDEEYKIRGVLL</sequence>
<reference evidence="15 16" key="1">
    <citation type="submission" date="2012-10" db="EMBL/GenBank/DDBJ databases">
        <authorList>
            <consortium name="Gibbon Genome Sequencing Consortium"/>
        </authorList>
    </citation>
    <scope>NUCLEOTIDE SEQUENCE [LARGE SCALE GENOMIC DNA]</scope>
</reference>
<dbReference type="SUPFAM" id="SSF52540">
    <property type="entry name" value="P-loop containing nucleoside triphosphate hydrolases"/>
    <property type="match status" value="1"/>
</dbReference>
<keyword evidence="10" id="KW-0395">Inflammatory response</keyword>
<dbReference type="EMBL" id="ADFV01100253">
    <property type="status" value="NOT_ANNOTATED_CDS"/>
    <property type="molecule type" value="Genomic_DNA"/>
</dbReference>
<dbReference type="GO" id="GO:0050727">
    <property type="term" value="P:regulation of inflammatory response"/>
    <property type="evidence" value="ECO:0007669"/>
    <property type="project" value="TreeGrafter"/>
</dbReference>
<feature type="domain" description="Pyrin" evidence="13">
    <location>
        <begin position="1"/>
        <end position="94"/>
    </location>
</feature>
<keyword evidence="6" id="KW-0677">Repeat</keyword>
<reference evidence="15" key="3">
    <citation type="submission" date="2025-09" db="UniProtKB">
        <authorList>
            <consortium name="Ensembl"/>
        </authorList>
    </citation>
    <scope>IDENTIFICATION</scope>
</reference>
<keyword evidence="7" id="KW-0547">Nucleotide-binding</keyword>
<comment type="similarity">
    <text evidence="2">Belongs to the NLRP family.</text>
</comment>
<dbReference type="PANTHER" id="PTHR45690:SF13">
    <property type="entry name" value="NACHT, LRR AND PYD DOMAINS-CONTAINING PROTEIN 9"/>
    <property type="match status" value="1"/>
</dbReference>
<dbReference type="Proteomes" id="UP000001073">
    <property type="component" value="Chromosome 10"/>
</dbReference>
<dbReference type="AlphaFoldDB" id="G1RI76"/>
<evidence type="ECO:0000256" key="11">
    <source>
        <dbReference type="ARBA" id="ARBA00023233"/>
    </source>
</evidence>
<dbReference type="InterPro" id="IPR050637">
    <property type="entry name" value="NLRP_innate_immun_reg"/>
</dbReference>
<dbReference type="InterPro" id="IPR004020">
    <property type="entry name" value="DAPIN"/>
</dbReference>
<dbReference type="EMBL" id="ADFV01100249">
    <property type="status" value="NOT_ANNOTATED_CDS"/>
    <property type="molecule type" value="Genomic_DNA"/>
</dbReference>
<dbReference type="InParanoid" id="G1RI76"/>
<dbReference type="InterPro" id="IPR032675">
    <property type="entry name" value="LRR_dom_sf"/>
</dbReference>
<dbReference type="SMART" id="SM01289">
    <property type="entry name" value="PYRIN"/>
    <property type="match status" value="1"/>
</dbReference>
<evidence type="ECO:0000256" key="2">
    <source>
        <dbReference type="ARBA" id="ARBA00008665"/>
    </source>
</evidence>
<evidence type="ECO:0000259" key="13">
    <source>
        <dbReference type="PROSITE" id="PS50824"/>
    </source>
</evidence>
<evidence type="ECO:0000256" key="6">
    <source>
        <dbReference type="ARBA" id="ARBA00022737"/>
    </source>
</evidence>
<evidence type="ECO:0000256" key="5">
    <source>
        <dbReference type="ARBA" id="ARBA00022614"/>
    </source>
</evidence>
<dbReference type="EMBL" id="ADFV01100251">
    <property type="status" value="NOT_ANNOTATED_CDS"/>
    <property type="molecule type" value="Genomic_DNA"/>
</dbReference>
<comment type="function">
    <text evidence="12">As the sensor component of the NLRP9 inflammasome, plays a crucial role in innate immunity and inflammation. In response to pathogens, including rotavirus, initiates the formation of the inflammasome polymeric complex, made of NLRP9, PYCARD and CASP1. Recruitment of proCASP1 to the inflammasome promotes its activation and CASP1-catalyzed IL1B and IL18 maturation and release in the extracellular milieu. The active cytokines stimulate inflammatory responses. Inflammasomes can also induce pyroptosis, an inflammatory form of programmed cell death. NLRP9 inflammasome activation may be initiated by DHX9 interaction with viral double-stranded RNA (dsRNA), preferentially to short dsRNA segments.</text>
</comment>
<evidence type="ECO:0000313" key="15">
    <source>
        <dbReference type="Ensembl" id="ENSNLEP00000012932.2"/>
    </source>
</evidence>
<dbReference type="InterPro" id="IPR011029">
    <property type="entry name" value="DEATH-like_dom_sf"/>
</dbReference>
<proteinExistence type="inferred from homology"/>
<dbReference type="PROSITE" id="PS50837">
    <property type="entry name" value="NACHT"/>
    <property type="match status" value="1"/>
</dbReference>
<evidence type="ECO:0000256" key="9">
    <source>
        <dbReference type="ARBA" id="ARBA00022859"/>
    </source>
</evidence>
<comment type="subcellular location">
    <subcellularLocation>
        <location evidence="1">Inflammasome</location>
    </subcellularLocation>
</comment>
<dbReference type="FunFam" id="3.80.10.10:FF:000465">
    <property type="entry name" value="NACHT, LRR and PYD domains-containing protein 11"/>
    <property type="match status" value="1"/>
</dbReference>
<name>G1RI76_NOMLE</name>
<dbReference type="SUPFAM" id="SSF47986">
    <property type="entry name" value="DEATH domain"/>
    <property type="match status" value="1"/>
</dbReference>
<keyword evidence="9" id="KW-0391">Immunity</keyword>
<dbReference type="PANTHER" id="PTHR45690">
    <property type="entry name" value="NACHT, LRR AND PYD DOMAINS-CONTAINING PROTEIN 12"/>
    <property type="match status" value="1"/>
</dbReference>
<dbReference type="InterPro" id="IPR041075">
    <property type="entry name" value="NOD1/2_WH"/>
</dbReference>
<evidence type="ECO:0000256" key="12">
    <source>
        <dbReference type="ARBA" id="ARBA00055552"/>
    </source>
</evidence>
<evidence type="ECO:0000256" key="8">
    <source>
        <dbReference type="ARBA" id="ARBA00022840"/>
    </source>
</evidence>
<dbReference type="GO" id="GO:0045087">
    <property type="term" value="P:innate immune response"/>
    <property type="evidence" value="ECO:0007669"/>
    <property type="project" value="UniProtKB-KW"/>
</dbReference>
<dbReference type="HOGENOM" id="CLU_002274_2_3_1"/>
<dbReference type="FunFam" id="1.10.533.10:FF:000056">
    <property type="entry name" value="NACHT, LRR and PYD domains-containing protein 14"/>
    <property type="match status" value="1"/>
</dbReference>
<organism evidence="15 16">
    <name type="scientific">Nomascus leucogenys</name>
    <name type="common">Northern white-cheeked gibbon</name>
    <name type="synonym">Hylobates leucogenys</name>
    <dbReference type="NCBI Taxonomy" id="61853"/>
    <lineage>
        <taxon>Eukaryota</taxon>
        <taxon>Metazoa</taxon>
        <taxon>Chordata</taxon>
        <taxon>Craniata</taxon>
        <taxon>Vertebrata</taxon>
        <taxon>Euteleostomi</taxon>
        <taxon>Mammalia</taxon>
        <taxon>Eutheria</taxon>
        <taxon>Euarchontoglires</taxon>
        <taxon>Primates</taxon>
        <taxon>Haplorrhini</taxon>
        <taxon>Catarrhini</taxon>
        <taxon>Hylobatidae</taxon>
        <taxon>Nomascus</taxon>
    </lineage>
</organism>
<feature type="domain" description="NACHT" evidence="14">
    <location>
        <begin position="146"/>
        <end position="344"/>
    </location>
</feature>
<dbReference type="EMBL" id="ADFV01100252">
    <property type="status" value="NOT_ANNOTATED_CDS"/>
    <property type="molecule type" value="Genomic_DNA"/>
</dbReference>
<dbReference type="GeneTree" id="ENSGT00950000183686"/>
<evidence type="ECO:0000256" key="3">
    <source>
        <dbReference type="ARBA" id="ARBA00022490"/>
    </source>
</evidence>
<dbReference type="GO" id="GO:0005524">
    <property type="term" value="F:ATP binding"/>
    <property type="evidence" value="ECO:0007669"/>
    <property type="project" value="UniProtKB-KW"/>
</dbReference>
<evidence type="ECO:0000256" key="1">
    <source>
        <dbReference type="ARBA" id="ARBA00004110"/>
    </source>
</evidence>
<dbReference type="FunFam" id="3.40.50.300:FF:000442">
    <property type="entry name" value="NACHT, LRR and PYD domains-containing protein 3"/>
    <property type="match status" value="1"/>
</dbReference>
<evidence type="ECO:0000259" key="14">
    <source>
        <dbReference type="PROSITE" id="PS50837"/>
    </source>
</evidence>
<dbReference type="InterPro" id="IPR007111">
    <property type="entry name" value="NACHT_NTPase"/>
</dbReference>
<dbReference type="Gene3D" id="1.10.533.10">
    <property type="entry name" value="Death Domain, Fas"/>
    <property type="match status" value="1"/>
</dbReference>
<reference evidence="15" key="2">
    <citation type="submission" date="2025-08" db="UniProtKB">
        <authorList>
            <consortium name="Ensembl"/>
        </authorList>
    </citation>
    <scope>IDENTIFICATION</scope>
</reference>
<protein>
    <recommendedName>
        <fullName evidence="17">NLR family pyrin domain containing 9</fullName>
    </recommendedName>
</protein>
<keyword evidence="11" id="KW-1271">Inflammasome</keyword>
<dbReference type="CDD" id="cd08320">
    <property type="entry name" value="Pyrin_NALPs"/>
    <property type="match status" value="1"/>
</dbReference>
<dbReference type="SMART" id="SM00368">
    <property type="entry name" value="LRR_RI"/>
    <property type="match status" value="6"/>
</dbReference>
<dbReference type="FunCoup" id="G1RI76">
    <property type="interactions" value="3"/>
</dbReference>
<dbReference type="Ensembl" id="ENSNLET00000013568.2">
    <property type="protein sequence ID" value="ENSNLEP00000012932.2"/>
    <property type="gene ID" value="ENSNLEG00000010640.2"/>
</dbReference>
<dbReference type="PROSITE" id="PS50824">
    <property type="entry name" value="DAPIN"/>
    <property type="match status" value="1"/>
</dbReference>
<dbReference type="SUPFAM" id="SSF52047">
    <property type="entry name" value="RNI-like"/>
    <property type="match status" value="1"/>
</dbReference>
<evidence type="ECO:0000256" key="10">
    <source>
        <dbReference type="ARBA" id="ARBA00023198"/>
    </source>
</evidence>
<dbReference type="EMBL" id="ADFV01100250">
    <property type="status" value="NOT_ANNOTATED_CDS"/>
    <property type="molecule type" value="Genomic_DNA"/>
</dbReference>
<dbReference type="GO" id="GO:0061702">
    <property type="term" value="C:canonical inflammasome complex"/>
    <property type="evidence" value="ECO:0007669"/>
    <property type="project" value="UniProtKB-SubCell"/>
</dbReference>
<dbReference type="GO" id="GO:0006954">
    <property type="term" value="P:inflammatory response"/>
    <property type="evidence" value="ECO:0007669"/>
    <property type="project" value="UniProtKB-KW"/>
</dbReference>
<evidence type="ECO:0000256" key="7">
    <source>
        <dbReference type="ARBA" id="ARBA00022741"/>
    </source>
</evidence>
<dbReference type="Pfam" id="PF17776">
    <property type="entry name" value="NLRC4_HD2"/>
    <property type="match status" value="1"/>
</dbReference>
<keyword evidence="4" id="KW-0399">Innate immunity</keyword>
<dbReference type="Pfam" id="PF17779">
    <property type="entry name" value="WHD_NOD2"/>
    <property type="match status" value="1"/>
</dbReference>
<evidence type="ECO:0008006" key="17">
    <source>
        <dbReference type="Google" id="ProtNLM"/>
    </source>
</evidence>
<dbReference type="InterPro" id="IPR027417">
    <property type="entry name" value="P-loop_NTPase"/>
</dbReference>
<dbReference type="STRING" id="61853.ENSNLEP00000012932"/>
<keyword evidence="16" id="KW-1185">Reference proteome</keyword>
<dbReference type="EMBL" id="ADFV01100254">
    <property type="status" value="NOT_ANNOTATED_CDS"/>
    <property type="molecule type" value="Genomic_DNA"/>
</dbReference>
<dbReference type="Gene3D" id="3.40.50.300">
    <property type="entry name" value="P-loop containing nucleotide triphosphate hydrolases"/>
    <property type="match status" value="1"/>
</dbReference>
<keyword evidence="8" id="KW-0067">ATP-binding</keyword>
<dbReference type="Gene3D" id="3.80.10.10">
    <property type="entry name" value="Ribonuclease Inhibitor"/>
    <property type="match status" value="2"/>
</dbReference>
<evidence type="ECO:0000313" key="16">
    <source>
        <dbReference type="Proteomes" id="UP000001073"/>
    </source>
</evidence>
<evidence type="ECO:0000256" key="4">
    <source>
        <dbReference type="ARBA" id="ARBA00022588"/>
    </source>
</evidence>
<dbReference type="OMA" id="LKHPHCA"/>
<dbReference type="InterPro" id="IPR041267">
    <property type="entry name" value="NLRP_HD2"/>
</dbReference>
<keyword evidence="5" id="KW-0433">Leucine-rich repeat</keyword>
<dbReference type="Pfam" id="PF05729">
    <property type="entry name" value="NACHT"/>
    <property type="match status" value="1"/>
</dbReference>